<keyword evidence="2" id="KW-0521">NADP</keyword>
<dbReference type="FunFam" id="3.40.50.720:FF:000525">
    <property type="entry name" value="3-keto-steroid reductase"/>
    <property type="match status" value="1"/>
</dbReference>
<dbReference type="PANTHER" id="PTHR43647">
    <property type="entry name" value="DEHYDROGENASE"/>
    <property type="match status" value="1"/>
</dbReference>
<dbReference type="InterPro" id="IPR002347">
    <property type="entry name" value="SDR_fam"/>
</dbReference>
<evidence type="ECO:0000313" key="9">
    <source>
        <dbReference type="EMBL" id="AOW01847.1"/>
    </source>
</evidence>
<dbReference type="RefSeq" id="XP_501024.1">
    <property type="nucleotide sequence ID" value="XM_501024.1"/>
</dbReference>
<dbReference type="OMA" id="WHNIDGY"/>
<accession>A0A1D8N880</accession>
<dbReference type="KEGG" id="yli:2907211"/>
<dbReference type="GO" id="GO:0006696">
    <property type="term" value="P:ergosterol biosynthetic process"/>
    <property type="evidence" value="ECO:0007669"/>
    <property type="project" value="EnsemblFungi"/>
</dbReference>
<evidence type="ECO:0000256" key="6">
    <source>
        <dbReference type="ARBA" id="ARBA00023589"/>
    </source>
</evidence>
<keyword evidence="4" id="KW-0560">Oxidoreductase</keyword>
<sequence>MIHNRKTQTVVITGASSNLGIAIGKRLIDEKKEDAHLTIVVTSRTLRNVRVAIKTLKAHAVAKEVGPEVDFDYLLFDLADMTSINGALVELKLRFSRIDTLIFNSNAANYIGINWPLAMWRFTTQFKSEIENPSCMIQAVGVKSDDGMGSAYQSNVFGPWYMVLELTEQLKNGGKVIWISSITSSEKYVDLEDIELIHNKEPYKGSKRLIDVAHNYYSPKLEEEHGIYSYLTDPGIFTSSSASEYLNIFSAFGMYLMFYFARLIGLTTMNIDPYKGANVPVWVTLSEDPSALKREYRLGSRTGRWGTEMMDATKLQYEGSEEVGAYIDKGVGEWREKLKDQIN</sequence>
<dbReference type="VEuPathDB" id="FungiDB:YALI1_B22820g"/>
<dbReference type="PRINTS" id="PR00081">
    <property type="entry name" value="GDHRDH"/>
</dbReference>
<evidence type="ECO:0000256" key="5">
    <source>
        <dbReference type="ARBA" id="ARBA00023098"/>
    </source>
</evidence>
<keyword evidence="5" id="KW-0443">Lipid metabolism</keyword>
<evidence type="ECO:0000256" key="3">
    <source>
        <dbReference type="ARBA" id="ARBA00022955"/>
    </source>
</evidence>
<evidence type="ECO:0000256" key="8">
    <source>
        <dbReference type="ARBA" id="ARBA00023621"/>
    </source>
</evidence>
<dbReference type="Gene3D" id="3.40.50.720">
    <property type="entry name" value="NAD(P)-binding Rossmann-like Domain"/>
    <property type="match status" value="1"/>
</dbReference>
<dbReference type="EC" id="1.1.1.270" evidence="8"/>
<dbReference type="Proteomes" id="UP000182444">
    <property type="component" value="Chromosome 1B"/>
</dbReference>
<comment type="pathway">
    <text evidence="6">Steroid biosynthesis; zymosterol biosynthesis; zymosterol from lanosterol: step 5/6.</text>
</comment>
<dbReference type="GO" id="GO:0000253">
    <property type="term" value="F:3-beta-hydroxysteroid 3-dehydrogenase (NADP+) activity"/>
    <property type="evidence" value="ECO:0007669"/>
    <property type="project" value="UniProtKB-EC"/>
</dbReference>
<dbReference type="GO" id="GO:0005811">
    <property type="term" value="C:lipid droplet"/>
    <property type="evidence" value="ECO:0007669"/>
    <property type="project" value="EnsemblFungi"/>
</dbReference>
<dbReference type="GO" id="GO:0005741">
    <property type="term" value="C:mitochondrial outer membrane"/>
    <property type="evidence" value="ECO:0007669"/>
    <property type="project" value="TreeGrafter"/>
</dbReference>
<dbReference type="eggNOG" id="KOG1478">
    <property type="taxonomic scope" value="Eukaryota"/>
</dbReference>
<dbReference type="EMBL" id="KZ859021">
    <property type="protein sequence ID" value="RDW24776.1"/>
    <property type="molecule type" value="Genomic_DNA"/>
</dbReference>
<keyword evidence="1" id="KW-0444">Lipid biosynthesis</keyword>
<dbReference type="AlphaFoldDB" id="A0A1D8N880"/>
<dbReference type="EMBL" id="CP017554">
    <property type="protein sequence ID" value="AOW01847.1"/>
    <property type="molecule type" value="Genomic_DNA"/>
</dbReference>
<dbReference type="OrthoDB" id="9989144at2759"/>
<evidence type="ECO:0000256" key="1">
    <source>
        <dbReference type="ARBA" id="ARBA00022516"/>
    </source>
</evidence>
<comment type="similarity">
    <text evidence="7">Belongs to the short-chain dehydrogenases/reductases (SDR) family. ERG27 subfamily.</text>
</comment>
<evidence type="ECO:0000256" key="2">
    <source>
        <dbReference type="ARBA" id="ARBA00022857"/>
    </source>
</evidence>
<dbReference type="PANTHER" id="PTHR43647:SF1">
    <property type="entry name" value="3-KETO-STEROID REDUCTASE ERG27"/>
    <property type="match status" value="1"/>
</dbReference>
<protein>
    <recommendedName>
        <fullName evidence="8">3beta-hydroxysteroid 3-dehydrogenase</fullName>
        <ecNumber evidence="8">1.1.1.270</ecNumber>
    </recommendedName>
</protein>
<dbReference type="GO" id="GO:0005789">
    <property type="term" value="C:endoplasmic reticulum membrane"/>
    <property type="evidence" value="ECO:0007669"/>
    <property type="project" value="EnsemblFungi"/>
</dbReference>
<reference evidence="9 11" key="1">
    <citation type="journal article" date="2016" name="PLoS ONE">
        <title>Sequence Assembly of Yarrowia lipolytica Strain W29/CLIB89 Shows Transposable Element Diversity.</title>
        <authorList>
            <person name="Magnan C."/>
            <person name="Yu J."/>
            <person name="Chang I."/>
            <person name="Jahn E."/>
            <person name="Kanomata Y."/>
            <person name="Wu J."/>
            <person name="Zeller M."/>
            <person name="Oakes M."/>
            <person name="Baldi P."/>
            <person name="Sandmeyer S."/>
        </authorList>
    </citation>
    <scope>NUCLEOTIDE SEQUENCE [LARGE SCALE GENOMIC DNA]</scope>
    <source>
        <strain evidence="9">CLIB89</strain>
        <strain evidence="11">CLIB89(W29)</strain>
    </source>
</reference>
<keyword evidence="3" id="KW-0752">Steroid biosynthesis</keyword>
<proteinExistence type="inferred from homology"/>
<dbReference type="SMR" id="A0A1D8N880"/>
<name>A0A1D8N880_YARLL</name>
<reference evidence="10 12" key="2">
    <citation type="submission" date="2018-07" db="EMBL/GenBank/DDBJ databases">
        <title>Draft Genome Assemblies for Five Robust Yarrowia lipolytica Strains Exhibiting High Lipid Production and Pentose Sugar Utilization and Sugar Alcohol Secretion from Undetoxified Lignocellulosic Biomass Hydrolysates.</title>
        <authorList>
            <consortium name="DOE Joint Genome Institute"/>
            <person name="Walker C."/>
            <person name="Ryu S."/>
            <person name="Na H."/>
            <person name="Zane M."/>
            <person name="LaButti K."/>
            <person name="Lipzen A."/>
            <person name="Haridas S."/>
            <person name="Barry K."/>
            <person name="Grigoriev I.V."/>
            <person name="Quarterman J."/>
            <person name="Slininger P."/>
            <person name="Dien B."/>
            <person name="Trinh C.T."/>
        </authorList>
    </citation>
    <scope>NUCLEOTIDE SEQUENCE [LARGE SCALE GENOMIC DNA]</scope>
    <source>
        <strain evidence="10 12">YB392</strain>
    </source>
</reference>
<evidence type="ECO:0000313" key="10">
    <source>
        <dbReference type="EMBL" id="RDW24776.1"/>
    </source>
</evidence>
<dbReference type="VEuPathDB" id="FungiDB:YALI0_B17644g"/>
<dbReference type="Pfam" id="PF00106">
    <property type="entry name" value="adh_short"/>
    <property type="match status" value="1"/>
</dbReference>
<dbReference type="GeneID" id="2907211"/>
<evidence type="ECO:0000313" key="11">
    <source>
        <dbReference type="Proteomes" id="UP000182444"/>
    </source>
</evidence>
<organism evidence="9 11">
    <name type="scientific">Yarrowia lipolytica</name>
    <name type="common">Candida lipolytica</name>
    <dbReference type="NCBI Taxonomy" id="4952"/>
    <lineage>
        <taxon>Eukaryota</taxon>
        <taxon>Fungi</taxon>
        <taxon>Dikarya</taxon>
        <taxon>Ascomycota</taxon>
        <taxon>Saccharomycotina</taxon>
        <taxon>Dipodascomycetes</taxon>
        <taxon>Dipodascales</taxon>
        <taxon>Dipodascales incertae sedis</taxon>
        <taxon>Yarrowia</taxon>
    </lineage>
</organism>
<dbReference type="Proteomes" id="UP000256601">
    <property type="component" value="Unassembled WGS sequence"/>
</dbReference>
<dbReference type="InterPro" id="IPR036291">
    <property type="entry name" value="NAD(P)-bd_dom_sf"/>
</dbReference>
<dbReference type="SUPFAM" id="SSF51735">
    <property type="entry name" value="NAD(P)-binding Rossmann-fold domains"/>
    <property type="match status" value="1"/>
</dbReference>
<evidence type="ECO:0000256" key="7">
    <source>
        <dbReference type="ARBA" id="ARBA00023593"/>
    </source>
</evidence>
<evidence type="ECO:0000313" key="12">
    <source>
        <dbReference type="Proteomes" id="UP000256601"/>
    </source>
</evidence>
<evidence type="ECO:0000256" key="4">
    <source>
        <dbReference type="ARBA" id="ARBA00023002"/>
    </source>
</evidence>
<dbReference type="InterPro" id="IPR051593">
    <property type="entry name" value="Ergosterol_Biosynth_ERG27"/>
</dbReference>
<gene>
    <name evidence="10" type="ORF">B0I71DRAFT_46756</name>
    <name evidence="9" type="ORF">YALI1_B22820g</name>
</gene>